<dbReference type="EMBL" id="JBDKXB010000005">
    <property type="protein sequence ID" value="MEY6431940.1"/>
    <property type="molecule type" value="Genomic_DNA"/>
</dbReference>
<dbReference type="Gene3D" id="3.80.30.20">
    <property type="entry name" value="tm_1862 like domain"/>
    <property type="match status" value="1"/>
</dbReference>
<comment type="cofactor">
    <cofactor evidence="1">
        <name>[4Fe-4S] cluster</name>
        <dbReference type="ChEBI" id="CHEBI:49883"/>
    </cofactor>
</comment>
<feature type="domain" description="Radical SAM core" evidence="6">
    <location>
        <begin position="218"/>
        <end position="444"/>
    </location>
</feature>
<dbReference type="PROSITE" id="PS51918">
    <property type="entry name" value="RADICAL_SAM"/>
    <property type="match status" value="1"/>
</dbReference>
<evidence type="ECO:0000256" key="4">
    <source>
        <dbReference type="ARBA" id="ARBA00023004"/>
    </source>
</evidence>
<proteinExistence type="predicted"/>
<name>A0ABV4BCP7_9GAMM</name>
<comment type="caution">
    <text evidence="7">The sequence shown here is derived from an EMBL/GenBank/DDBJ whole genome shotgun (WGS) entry which is preliminary data.</text>
</comment>
<evidence type="ECO:0000256" key="2">
    <source>
        <dbReference type="ARBA" id="ARBA00022691"/>
    </source>
</evidence>
<dbReference type="InterPro" id="IPR058240">
    <property type="entry name" value="rSAM_sf"/>
</dbReference>
<dbReference type="RefSeq" id="WP_369666322.1">
    <property type="nucleotide sequence ID" value="NZ_JBDKXB010000005.1"/>
</dbReference>
<dbReference type="CDD" id="cd01335">
    <property type="entry name" value="Radical_SAM"/>
    <property type="match status" value="1"/>
</dbReference>
<evidence type="ECO:0000256" key="5">
    <source>
        <dbReference type="ARBA" id="ARBA00023014"/>
    </source>
</evidence>
<sequence length="611" mass="70270">MANRYHSMTAIVNPAMDKPPTGQRPPEVFHLVLITPTKYDEDGYPLVWWRSVLPSNSLAALNGLGRDCRDRHVLGQDVEIRLTAIDEANRLVRPKQIIEMVQRDGGRCLIALVGVQSNQFPRAVDLAQPFLAAGLPVCLGGFHVSGCFAMLPETTPEIQAAMDQGISLFLGEAEEGRLDEILRDAYENRLKPVYDYLGQLPTIAGAPIPILDEEDIKRTMGWISSFDVGRGCPYKCSFCTIINVHGRKSRFRTTADLERIVLENDAQGIRQFFVTDDNLARNQNWSALFDTLIRLREEQGIKLELSVQVDTRCHQIPGFIDKAAAAGVNTVFIGLENINPDNLETTGKAQNRITDYREMLLAWKRHPVTICAGYIVGLPFDTKESLMRDVEIIKRELAIDHIFFTMLTPLPGSADHARIYQSGEWMDPDLTRYNTNFRVIHHPRMTDEEWDDAYREMWRRYYSWDHMTRMLKRAHALRGDIRKTRNYLGWYHHFPINLGLHPLEGGLVQLRSRLDRRPTLPREHPLVFYPKYFFREARDMLTFWRIVRRMRRIDARIAADPERFAYRDEAITPPSEQDFDDLALYQDTRGGREAVAKAAERKAAAPRRRVA</sequence>
<evidence type="ECO:0000256" key="3">
    <source>
        <dbReference type="ARBA" id="ARBA00022723"/>
    </source>
</evidence>
<dbReference type="SFLD" id="SFLDS00029">
    <property type="entry name" value="Radical_SAM"/>
    <property type="match status" value="1"/>
</dbReference>
<dbReference type="PANTHER" id="PTHR43409">
    <property type="entry name" value="ANAEROBIC MAGNESIUM-PROTOPORPHYRIN IX MONOMETHYL ESTER CYCLASE-RELATED"/>
    <property type="match status" value="1"/>
</dbReference>
<organism evidence="7 8">
    <name type="scientific">Thioalkalicoccus limnaeus</name>
    <dbReference type="NCBI Taxonomy" id="120681"/>
    <lineage>
        <taxon>Bacteria</taxon>
        <taxon>Pseudomonadati</taxon>
        <taxon>Pseudomonadota</taxon>
        <taxon>Gammaproteobacteria</taxon>
        <taxon>Chromatiales</taxon>
        <taxon>Chromatiaceae</taxon>
        <taxon>Thioalkalicoccus</taxon>
    </lineage>
</organism>
<keyword evidence="8" id="KW-1185">Reference proteome</keyword>
<dbReference type="SMART" id="SM00729">
    <property type="entry name" value="Elp3"/>
    <property type="match status" value="1"/>
</dbReference>
<keyword evidence="3" id="KW-0479">Metal-binding</keyword>
<dbReference type="InterPro" id="IPR051198">
    <property type="entry name" value="BchE-like"/>
</dbReference>
<dbReference type="Pfam" id="PF04055">
    <property type="entry name" value="Radical_SAM"/>
    <property type="match status" value="1"/>
</dbReference>
<protein>
    <submittedName>
        <fullName evidence="7">Radical SAM protein</fullName>
    </submittedName>
</protein>
<dbReference type="InterPro" id="IPR023404">
    <property type="entry name" value="rSAM_horseshoe"/>
</dbReference>
<evidence type="ECO:0000256" key="1">
    <source>
        <dbReference type="ARBA" id="ARBA00001966"/>
    </source>
</evidence>
<accession>A0ABV4BCP7</accession>
<dbReference type="SUPFAM" id="SSF102114">
    <property type="entry name" value="Radical SAM enzymes"/>
    <property type="match status" value="1"/>
</dbReference>
<dbReference type="Proteomes" id="UP001564408">
    <property type="component" value="Unassembled WGS sequence"/>
</dbReference>
<reference evidence="7 8" key="1">
    <citation type="submission" date="2024-05" db="EMBL/GenBank/DDBJ databases">
        <title>Genome Sequence and Characterization of the New Strain Purple Sulfur Bacterium of Genus Thioalkalicoccus.</title>
        <authorList>
            <person name="Bryantseva I.A."/>
            <person name="Kyndt J.A."/>
            <person name="Imhoff J.F."/>
        </authorList>
    </citation>
    <scope>NUCLEOTIDE SEQUENCE [LARGE SCALE GENOMIC DNA]</scope>
    <source>
        <strain evidence="7 8">Um2</strain>
    </source>
</reference>
<gene>
    <name evidence="7" type="ORF">ABC977_05895</name>
</gene>
<keyword evidence="5" id="KW-0411">Iron-sulfur</keyword>
<dbReference type="InterPro" id="IPR007197">
    <property type="entry name" value="rSAM"/>
</dbReference>
<evidence type="ECO:0000259" key="6">
    <source>
        <dbReference type="PROSITE" id="PS51918"/>
    </source>
</evidence>
<dbReference type="SFLD" id="SFLDG01082">
    <property type="entry name" value="B12-binding_domain_containing"/>
    <property type="match status" value="1"/>
</dbReference>
<keyword evidence="2" id="KW-0949">S-adenosyl-L-methionine</keyword>
<evidence type="ECO:0000313" key="7">
    <source>
        <dbReference type="EMBL" id="MEY6431940.1"/>
    </source>
</evidence>
<dbReference type="InterPro" id="IPR006638">
    <property type="entry name" value="Elp3/MiaA/NifB-like_rSAM"/>
</dbReference>
<keyword evidence="4" id="KW-0408">Iron</keyword>
<evidence type="ECO:0000313" key="8">
    <source>
        <dbReference type="Proteomes" id="UP001564408"/>
    </source>
</evidence>